<name>A0A623ELI9_SALER</name>
<proteinExistence type="predicted"/>
<comment type="caution">
    <text evidence="1">The sequence shown here is derived from an EMBL/GenBank/DDBJ whole genome shotgun (WGS) entry which is preliminary data.</text>
</comment>
<protein>
    <submittedName>
        <fullName evidence="1">Uncharacterized protein</fullName>
    </submittedName>
</protein>
<reference evidence="1" key="1">
    <citation type="submission" date="2019-09" db="EMBL/GenBank/DDBJ databases">
        <authorList>
            <consortium name="PulseNet: The National Subtyping Network for Foodborne Disease Surveillance"/>
            <person name="Tarr C.L."/>
            <person name="Trees E."/>
            <person name="Katz L.S."/>
            <person name="Carleton-Romer H.A."/>
            <person name="Stroika S."/>
            <person name="Kucerova Z."/>
            <person name="Roache K.F."/>
            <person name="Sabol A.L."/>
            <person name="Besser J."/>
            <person name="Gerner-Smidt P."/>
        </authorList>
    </citation>
    <scope>NUCLEOTIDE SEQUENCE</scope>
    <source>
        <strain evidence="1">PNUSAS103024</strain>
    </source>
</reference>
<evidence type="ECO:0000313" key="1">
    <source>
        <dbReference type="EMBL" id="ECZ1440288.1"/>
    </source>
</evidence>
<dbReference type="AlphaFoldDB" id="A0A623ELI9"/>
<accession>A0A623ELI9</accession>
<gene>
    <name evidence="1" type="ORF">F7338_22280</name>
</gene>
<feature type="non-terminal residue" evidence="1">
    <location>
        <position position="1"/>
    </location>
</feature>
<dbReference type="EMBL" id="AALFOU010000135">
    <property type="protein sequence ID" value="ECZ1440288.1"/>
    <property type="molecule type" value="Genomic_DNA"/>
</dbReference>
<organism evidence="1">
    <name type="scientific">Salmonella enterica</name>
    <name type="common">Salmonella choleraesuis</name>
    <dbReference type="NCBI Taxonomy" id="28901"/>
    <lineage>
        <taxon>Bacteria</taxon>
        <taxon>Pseudomonadati</taxon>
        <taxon>Pseudomonadota</taxon>
        <taxon>Gammaproteobacteria</taxon>
        <taxon>Enterobacterales</taxon>
        <taxon>Enterobacteriaceae</taxon>
        <taxon>Salmonella</taxon>
    </lineage>
</organism>
<sequence length="61" mass="6911">LYLSKTRLFMISGDALKPINNMTIVLSLEDGSGYVASERDRLDKWCENNNVSGSIMNIIRF</sequence>